<dbReference type="GO" id="GO:0006950">
    <property type="term" value="P:response to stress"/>
    <property type="evidence" value="ECO:0007669"/>
    <property type="project" value="TreeGrafter"/>
</dbReference>
<dbReference type="InterPro" id="IPR039422">
    <property type="entry name" value="MarR/SlyA-like"/>
</dbReference>
<name>A0A3M9M4U3_9MICO</name>
<dbReference type="GO" id="GO:0003700">
    <property type="term" value="F:DNA-binding transcription factor activity"/>
    <property type="evidence" value="ECO:0007669"/>
    <property type="project" value="InterPro"/>
</dbReference>
<proteinExistence type="predicted"/>
<dbReference type="InterPro" id="IPR000835">
    <property type="entry name" value="HTH_MarR-typ"/>
</dbReference>
<accession>A0A3M9M4U3</accession>
<dbReference type="InterPro" id="IPR036390">
    <property type="entry name" value="WH_DNA-bd_sf"/>
</dbReference>
<dbReference type="Gene3D" id="1.10.10.10">
    <property type="entry name" value="Winged helix-like DNA-binding domain superfamily/Winged helix DNA-binding domain"/>
    <property type="match status" value="1"/>
</dbReference>
<gene>
    <name evidence="2" type="ORF">EFY87_14340</name>
</gene>
<dbReference type="InterPro" id="IPR036388">
    <property type="entry name" value="WH-like_DNA-bd_sf"/>
</dbReference>
<dbReference type="Pfam" id="PF12802">
    <property type="entry name" value="MarR_2"/>
    <property type="match status" value="1"/>
</dbReference>
<evidence type="ECO:0000313" key="2">
    <source>
        <dbReference type="EMBL" id="RNI20516.1"/>
    </source>
</evidence>
<evidence type="ECO:0000313" key="3">
    <source>
        <dbReference type="Proteomes" id="UP000271678"/>
    </source>
</evidence>
<protein>
    <submittedName>
        <fullName evidence="2">MarR family transcriptional regulator</fullName>
    </submittedName>
</protein>
<dbReference type="AlphaFoldDB" id="A0A3M9M4U3"/>
<dbReference type="SMART" id="SM00347">
    <property type="entry name" value="HTH_MARR"/>
    <property type="match status" value="1"/>
</dbReference>
<evidence type="ECO:0000259" key="1">
    <source>
        <dbReference type="PROSITE" id="PS50995"/>
    </source>
</evidence>
<dbReference type="Proteomes" id="UP000271678">
    <property type="component" value="Unassembled WGS sequence"/>
</dbReference>
<reference evidence="2 3" key="1">
    <citation type="submission" date="2018-11" db="EMBL/GenBank/DDBJ databases">
        <title>Draft genome of Simplicispira Flexivirga sp. BO-16.</title>
        <authorList>
            <person name="Im W.T."/>
        </authorList>
    </citation>
    <scope>NUCLEOTIDE SEQUENCE [LARGE SCALE GENOMIC DNA]</scope>
    <source>
        <strain evidence="2 3">BO-16</strain>
    </source>
</reference>
<dbReference type="PANTHER" id="PTHR33164">
    <property type="entry name" value="TRANSCRIPTIONAL REGULATOR, MARR FAMILY"/>
    <property type="match status" value="1"/>
</dbReference>
<dbReference type="OrthoDB" id="5120077at2"/>
<sequence>MFERASTDLSLAHFRVLSAVSDGQQRASRLARRLALGKPAVSASVESLCKRGLLERQAEVTDQRAVTLRLTADGEIALAAARAAMVQQLRAVIEHASSGPETIDRLAQLNVGLDELAEQRAAR</sequence>
<dbReference type="PROSITE" id="PS50995">
    <property type="entry name" value="HTH_MARR_2"/>
    <property type="match status" value="1"/>
</dbReference>
<comment type="caution">
    <text evidence="2">The sequence shown here is derived from an EMBL/GenBank/DDBJ whole genome shotgun (WGS) entry which is preliminary data.</text>
</comment>
<dbReference type="PANTHER" id="PTHR33164:SF43">
    <property type="entry name" value="HTH-TYPE TRANSCRIPTIONAL REPRESSOR YETL"/>
    <property type="match status" value="1"/>
</dbReference>
<dbReference type="SUPFAM" id="SSF46785">
    <property type="entry name" value="Winged helix' DNA-binding domain"/>
    <property type="match status" value="1"/>
</dbReference>
<organism evidence="2 3">
    <name type="scientific">Flexivirga caeni</name>
    <dbReference type="NCBI Taxonomy" id="2294115"/>
    <lineage>
        <taxon>Bacteria</taxon>
        <taxon>Bacillati</taxon>
        <taxon>Actinomycetota</taxon>
        <taxon>Actinomycetes</taxon>
        <taxon>Micrococcales</taxon>
        <taxon>Dermacoccaceae</taxon>
        <taxon>Flexivirga</taxon>
    </lineage>
</organism>
<keyword evidence="3" id="KW-1185">Reference proteome</keyword>
<feature type="domain" description="HTH marR-type" evidence="1">
    <location>
        <begin position="1"/>
        <end position="118"/>
    </location>
</feature>
<dbReference type="EMBL" id="RJJQ01000016">
    <property type="protein sequence ID" value="RNI20516.1"/>
    <property type="molecule type" value="Genomic_DNA"/>
</dbReference>